<evidence type="ECO:0000313" key="1">
    <source>
        <dbReference type="EMBL" id="CDX21127.1"/>
    </source>
</evidence>
<dbReference type="AlphaFoldDB" id="A0A090DVQ4"/>
<proteinExistence type="predicted"/>
<evidence type="ECO:0000313" key="2">
    <source>
        <dbReference type="Proteomes" id="UP000045285"/>
    </source>
</evidence>
<protein>
    <submittedName>
        <fullName evidence="1">Uncharacterized protein</fullName>
    </submittedName>
</protein>
<dbReference type="EMBL" id="CCMZ01000028">
    <property type="protein sequence ID" value="CDX21127.1"/>
    <property type="molecule type" value="Genomic_DNA"/>
</dbReference>
<keyword evidence="2" id="KW-1185">Reference proteome</keyword>
<reference evidence="2" key="1">
    <citation type="submission" date="2014-08" db="EMBL/GenBank/DDBJ databases">
        <authorList>
            <person name="Moulin L."/>
        </authorList>
    </citation>
    <scope>NUCLEOTIDE SEQUENCE [LARGE SCALE GENOMIC DNA]</scope>
</reference>
<organism evidence="1 2">
    <name type="scientific">Mesorhizobium plurifarium</name>
    <dbReference type="NCBI Taxonomy" id="69974"/>
    <lineage>
        <taxon>Bacteria</taxon>
        <taxon>Pseudomonadati</taxon>
        <taxon>Pseudomonadota</taxon>
        <taxon>Alphaproteobacteria</taxon>
        <taxon>Hyphomicrobiales</taxon>
        <taxon>Phyllobacteriaceae</taxon>
        <taxon>Mesorhizobium</taxon>
    </lineage>
</organism>
<gene>
    <name evidence="1" type="ORF">MPL3356_340193</name>
</gene>
<accession>A0A090DVQ4</accession>
<name>A0A090DVQ4_MESPL</name>
<dbReference type="Proteomes" id="UP000045285">
    <property type="component" value="Unassembled WGS sequence"/>
</dbReference>
<sequence>MTRRIETQYHSEVNNMIGRIHWEALGIVAATHR</sequence>